<dbReference type="AlphaFoldDB" id="A0A2P2J3J4"/>
<protein>
    <submittedName>
        <fullName evidence="1">Uncharacterized protein</fullName>
    </submittedName>
</protein>
<name>A0A2P2J3J4_RHIMU</name>
<sequence>MMVKTCILKIFGWQQRKKKPAQLDYCVNCMYQLMKMCAP</sequence>
<dbReference type="EMBL" id="GGEC01007549">
    <property type="protein sequence ID" value="MBW88032.1"/>
    <property type="molecule type" value="Transcribed_RNA"/>
</dbReference>
<proteinExistence type="predicted"/>
<reference evidence="1" key="1">
    <citation type="submission" date="2018-02" db="EMBL/GenBank/DDBJ databases">
        <title>Rhizophora mucronata_Transcriptome.</title>
        <authorList>
            <person name="Meera S.P."/>
            <person name="Sreeshan A."/>
            <person name="Augustine A."/>
        </authorList>
    </citation>
    <scope>NUCLEOTIDE SEQUENCE</scope>
    <source>
        <tissue evidence="1">Leaf</tissue>
    </source>
</reference>
<evidence type="ECO:0000313" key="1">
    <source>
        <dbReference type="EMBL" id="MBW88032.1"/>
    </source>
</evidence>
<organism evidence="1">
    <name type="scientific">Rhizophora mucronata</name>
    <name type="common">Asiatic mangrove</name>
    <dbReference type="NCBI Taxonomy" id="61149"/>
    <lineage>
        <taxon>Eukaryota</taxon>
        <taxon>Viridiplantae</taxon>
        <taxon>Streptophyta</taxon>
        <taxon>Embryophyta</taxon>
        <taxon>Tracheophyta</taxon>
        <taxon>Spermatophyta</taxon>
        <taxon>Magnoliopsida</taxon>
        <taxon>eudicotyledons</taxon>
        <taxon>Gunneridae</taxon>
        <taxon>Pentapetalae</taxon>
        <taxon>rosids</taxon>
        <taxon>fabids</taxon>
        <taxon>Malpighiales</taxon>
        <taxon>Rhizophoraceae</taxon>
        <taxon>Rhizophora</taxon>
    </lineage>
</organism>
<accession>A0A2P2J3J4</accession>